<gene>
    <name evidence="1" type="ORF">HOLleu_31277</name>
</gene>
<keyword evidence="2" id="KW-1185">Reference proteome</keyword>
<dbReference type="Proteomes" id="UP001152320">
    <property type="component" value="Chromosome 16"/>
</dbReference>
<name>A0A9Q0YRP1_HOLLE</name>
<comment type="caution">
    <text evidence="1">The sequence shown here is derived from an EMBL/GenBank/DDBJ whole genome shotgun (WGS) entry which is preliminary data.</text>
</comment>
<sequence length="62" mass="7281">MTTDPISYTPCIIKHCITRRDVCYYRFITLAPVPRRSPQGDLTQADRLAANLWNYHTTQRIK</sequence>
<proteinExistence type="predicted"/>
<protein>
    <submittedName>
        <fullName evidence="1">Uncharacterized protein</fullName>
    </submittedName>
</protein>
<dbReference type="AlphaFoldDB" id="A0A9Q0YRP1"/>
<dbReference type="EMBL" id="JAIZAY010000016">
    <property type="protein sequence ID" value="KAJ8026456.1"/>
    <property type="molecule type" value="Genomic_DNA"/>
</dbReference>
<evidence type="ECO:0000313" key="1">
    <source>
        <dbReference type="EMBL" id="KAJ8026456.1"/>
    </source>
</evidence>
<reference evidence="1" key="1">
    <citation type="submission" date="2021-10" db="EMBL/GenBank/DDBJ databases">
        <title>Tropical sea cucumber genome reveals ecological adaptation and Cuvierian tubules defense mechanism.</title>
        <authorList>
            <person name="Chen T."/>
        </authorList>
    </citation>
    <scope>NUCLEOTIDE SEQUENCE</scope>
    <source>
        <strain evidence="1">Nanhai2018</strain>
        <tissue evidence="1">Muscle</tissue>
    </source>
</reference>
<evidence type="ECO:0000313" key="2">
    <source>
        <dbReference type="Proteomes" id="UP001152320"/>
    </source>
</evidence>
<accession>A0A9Q0YRP1</accession>
<organism evidence="1 2">
    <name type="scientific">Holothuria leucospilota</name>
    <name type="common">Black long sea cucumber</name>
    <name type="synonym">Mertensiothuria leucospilota</name>
    <dbReference type="NCBI Taxonomy" id="206669"/>
    <lineage>
        <taxon>Eukaryota</taxon>
        <taxon>Metazoa</taxon>
        <taxon>Echinodermata</taxon>
        <taxon>Eleutherozoa</taxon>
        <taxon>Echinozoa</taxon>
        <taxon>Holothuroidea</taxon>
        <taxon>Aspidochirotacea</taxon>
        <taxon>Aspidochirotida</taxon>
        <taxon>Holothuriidae</taxon>
        <taxon>Holothuria</taxon>
    </lineage>
</organism>